<evidence type="ECO:0000256" key="3">
    <source>
        <dbReference type="ARBA" id="ARBA00023069"/>
    </source>
</evidence>
<comment type="subcellular location">
    <subcellularLocation>
        <location evidence="1">Cell projection</location>
        <location evidence="1">Cilium</location>
        <location evidence="1">Flagellum</location>
    </subcellularLocation>
</comment>
<comment type="similarity">
    <text evidence="5">Belongs to the ropporin family.</text>
</comment>
<dbReference type="Gene3D" id="1.20.890.10">
    <property type="entry name" value="cAMP-dependent protein kinase regulatory subunit, dimerization-anchoring domain"/>
    <property type="match status" value="1"/>
</dbReference>
<dbReference type="CDD" id="cd23019">
    <property type="entry name" value="DD_ROP"/>
    <property type="match status" value="1"/>
</dbReference>
<dbReference type="GO" id="GO:0031514">
    <property type="term" value="C:motile cilium"/>
    <property type="evidence" value="ECO:0007669"/>
    <property type="project" value="UniProtKB-SubCell"/>
</dbReference>
<reference evidence="6" key="2">
    <citation type="submission" date="2023-03" db="EMBL/GenBank/DDBJ databases">
        <authorList>
            <person name="Inwood S.N."/>
            <person name="Skelly J.G."/>
            <person name="Guhlin J."/>
            <person name="Harrop T.W.R."/>
            <person name="Goldson S.G."/>
            <person name="Dearden P.K."/>
        </authorList>
    </citation>
    <scope>NUCLEOTIDE SEQUENCE</scope>
    <source>
        <strain evidence="6">Lincoln</strain>
        <tissue evidence="6">Whole body</tissue>
    </source>
</reference>
<keyword evidence="4" id="KW-0966">Cell projection</keyword>
<dbReference type="AlphaFoldDB" id="A0AA39KVJ5"/>
<dbReference type="PANTHER" id="PTHR14952">
    <property type="entry name" value="ROPPORIN-1-LIKE PROTEIN"/>
    <property type="match status" value="1"/>
</dbReference>
<dbReference type="Proteomes" id="UP001168972">
    <property type="component" value="Unassembled WGS sequence"/>
</dbReference>
<comment type="caution">
    <text evidence="6">The sequence shown here is derived from an EMBL/GenBank/DDBJ whole genome shotgun (WGS) entry which is preliminary data.</text>
</comment>
<evidence type="ECO:0000256" key="2">
    <source>
        <dbReference type="ARBA" id="ARBA00022846"/>
    </source>
</evidence>
<evidence type="ECO:0000256" key="1">
    <source>
        <dbReference type="ARBA" id="ARBA00004230"/>
    </source>
</evidence>
<evidence type="ECO:0000256" key="4">
    <source>
        <dbReference type="ARBA" id="ARBA00023273"/>
    </source>
</evidence>
<evidence type="ECO:0000313" key="6">
    <source>
        <dbReference type="EMBL" id="KAK0175257.1"/>
    </source>
</evidence>
<organism evidence="6 7">
    <name type="scientific">Microctonus hyperodae</name>
    <name type="common">Parasitoid wasp</name>
    <dbReference type="NCBI Taxonomy" id="165561"/>
    <lineage>
        <taxon>Eukaryota</taxon>
        <taxon>Metazoa</taxon>
        <taxon>Ecdysozoa</taxon>
        <taxon>Arthropoda</taxon>
        <taxon>Hexapoda</taxon>
        <taxon>Insecta</taxon>
        <taxon>Pterygota</taxon>
        <taxon>Neoptera</taxon>
        <taxon>Endopterygota</taxon>
        <taxon>Hymenoptera</taxon>
        <taxon>Apocrita</taxon>
        <taxon>Ichneumonoidea</taxon>
        <taxon>Braconidae</taxon>
        <taxon>Euphorinae</taxon>
        <taxon>Microctonus</taxon>
    </lineage>
</organism>
<dbReference type="SUPFAM" id="SSF47391">
    <property type="entry name" value="Dimerization-anchoring domain of cAMP-dependent PK regulatory subunit"/>
    <property type="match status" value="1"/>
</dbReference>
<evidence type="ECO:0000313" key="7">
    <source>
        <dbReference type="Proteomes" id="UP001168972"/>
    </source>
</evidence>
<accession>A0AA39KVJ5</accession>
<name>A0AA39KVJ5_MICHY</name>
<dbReference type="InterPro" id="IPR047844">
    <property type="entry name" value="ROP_DD"/>
</dbReference>
<gene>
    <name evidence="6" type="ORF">PV327_009020</name>
</gene>
<sequence>MSIETVESFENIYCAQQINVPVTFPNILKSFVKAAIRTQPYDLLRWTSAYFRALANDEIPPIKERFEYPPFTHPTGLTPRYLKTLLNQLGRTNNDTNIVTLKTLLNCWQGIALSETVLYQILMIGRLLINDDKHYELDLHHFLSVACGLLSNNLMETMIRVCELFTDEPDGGSSMIPLKTFLNLYGYLAKLNCQSEQYFKSNDLLLNNTEITSGNLQSLKSSLFDNDKRILSVNSISMEDFKSVCTYNETDESICELIFDESDDYSVTTTGENKTYDDNIKCQDGLSEDEMTVNEYKPLIDDETSVKFNVMNEVTIVQDRIYDEIEEDFDNTVVEEEVDEHVMLNKNHNSPRDLEGSVITLDSSRRVNVTNEISRKKFINETIKSNLSISVNKNNMSSSQVGGEGKTNVTGVNEKLVEMVNEVEEVKKERKHIVVNTMEKQKHHMKNGRENFFEGLCKCHEESWRIKKMNEAKTCLVELSEYDEKSLGNISSCDKVSEFICKMKNTTCSTVNYDVVGIGAVVSDKCITKVGLWLTECALQQGGHVGPRNLRHFLCPSLYDVNNDDDDNVNSSHETETN</sequence>
<reference evidence="6" key="1">
    <citation type="journal article" date="2023" name="bioRxiv">
        <title>Scaffold-level genome assemblies of two parasitoid biocontrol wasps reveal the parthenogenesis mechanism and an associated novel virus.</title>
        <authorList>
            <person name="Inwood S."/>
            <person name="Skelly J."/>
            <person name="Guhlin J."/>
            <person name="Harrop T."/>
            <person name="Goldson S."/>
            <person name="Dearden P."/>
        </authorList>
    </citation>
    <scope>NUCLEOTIDE SEQUENCE</scope>
    <source>
        <strain evidence="6">Lincoln</strain>
        <tissue evidence="6">Whole body</tissue>
    </source>
</reference>
<evidence type="ECO:0008006" key="8">
    <source>
        <dbReference type="Google" id="ProtNLM"/>
    </source>
</evidence>
<protein>
    <recommendedName>
        <fullName evidence="8">Ropporin-1-like protein</fullName>
    </recommendedName>
</protein>
<keyword evidence="2" id="KW-0282">Flagellum</keyword>
<proteinExistence type="inferred from homology"/>
<dbReference type="PANTHER" id="PTHR14952:SF9">
    <property type="entry name" value="EF-HAND DOMAIN-CONTAINING PROTEIN"/>
    <property type="match status" value="1"/>
</dbReference>
<dbReference type="EMBL" id="JAQQBR010000005">
    <property type="protein sequence ID" value="KAK0175257.1"/>
    <property type="molecule type" value="Genomic_DNA"/>
</dbReference>
<keyword evidence="3" id="KW-0969">Cilium</keyword>
<evidence type="ECO:0000256" key="5">
    <source>
        <dbReference type="ARBA" id="ARBA00035651"/>
    </source>
</evidence>
<keyword evidence="7" id="KW-1185">Reference proteome</keyword>